<dbReference type="InterPro" id="IPR019820">
    <property type="entry name" value="Sec-indep_translocase_CS"/>
</dbReference>
<gene>
    <name evidence="9" type="primary">tatC</name>
    <name evidence="11" type="ORF">SAMN04488503_2326</name>
</gene>
<dbReference type="GO" id="GO:0043953">
    <property type="term" value="P:protein transport by the Tat complex"/>
    <property type="evidence" value="ECO:0007669"/>
    <property type="project" value="UniProtKB-UniRule"/>
</dbReference>
<organism evidence="11 12">
    <name type="scientific">Humidesulfovibrio mexicanus</name>
    <dbReference type="NCBI Taxonomy" id="147047"/>
    <lineage>
        <taxon>Bacteria</taxon>
        <taxon>Pseudomonadati</taxon>
        <taxon>Thermodesulfobacteriota</taxon>
        <taxon>Desulfovibrionia</taxon>
        <taxon>Desulfovibrionales</taxon>
        <taxon>Desulfovibrionaceae</taxon>
        <taxon>Humidesulfovibrio</taxon>
    </lineage>
</organism>
<evidence type="ECO:0000313" key="11">
    <source>
        <dbReference type="EMBL" id="SNS00994.1"/>
    </source>
</evidence>
<keyword evidence="8 9" id="KW-0472">Membrane</keyword>
<keyword evidence="3 9" id="KW-0813">Transport</keyword>
<keyword evidence="6 9" id="KW-1133">Transmembrane helix</keyword>
<dbReference type="Pfam" id="PF00902">
    <property type="entry name" value="TatC"/>
    <property type="match status" value="1"/>
</dbReference>
<feature type="transmembrane region" description="Helical" evidence="9">
    <location>
        <begin position="463"/>
        <end position="481"/>
    </location>
</feature>
<dbReference type="Proteomes" id="UP000198324">
    <property type="component" value="Unassembled WGS sequence"/>
</dbReference>
<evidence type="ECO:0000256" key="9">
    <source>
        <dbReference type="HAMAP-Rule" id="MF_00902"/>
    </source>
</evidence>
<feature type="transmembrane region" description="Helical" evidence="9">
    <location>
        <begin position="401"/>
        <end position="427"/>
    </location>
</feature>
<evidence type="ECO:0000256" key="4">
    <source>
        <dbReference type="ARBA" id="ARBA00022692"/>
    </source>
</evidence>
<dbReference type="Gene3D" id="1.20.5.3310">
    <property type="match status" value="1"/>
</dbReference>
<dbReference type="GO" id="GO:0033281">
    <property type="term" value="C:TAT protein transport complex"/>
    <property type="evidence" value="ECO:0007669"/>
    <property type="project" value="UniProtKB-UniRule"/>
</dbReference>
<feature type="transmembrane region" description="Helical" evidence="9">
    <location>
        <begin position="439"/>
        <end position="457"/>
    </location>
</feature>
<feature type="compositionally biased region" description="Basic and acidic residues" evidence="10">
    <location>
        <begin position="55"/>
        <end position="70"/>
    </location>
</feature>
<dbReference type="GO" id="GO:0065002">
    <property type="term" value="P:intracellular protein transmembrane transport"/>
    <property type="evidence" value="ECO:0007669"/>
    <property type="project" value="TreeGrafter"/>
</dbReference>
<evidence type="ECO:0000256" key="2">
    <source>
        <dbReference type="ARBA" id="ARBA00004167"/>
    </source>
</evidence>
<dbReference type="InterPro" id="IPR003369">
    <property type="entry name" value="TatA/B/E"/>
</dbReference>
<evidence type="ECO:0000256" key="1">
    <source>
        <dbReference type="ARBA" id="ARBA00004141"/>
    </source>
</evidence>
<dbReference type="OrthoDB" id="9777044at2"/>
<keyword evidence="5 9" id="KW-0653">Protein transport</keyword>
<comment type="similarity">
    <text evidence="9">Belongs to the TatC family.</text>
</comment>
<evidence type="ECO:0000256" key="7">
    <source>
        <dbReference type="ARBA" id="ARBA00023010"/>
    </source>
</evidence>
<dbReference type="PANTHER" id="PTHR30371:SF0">
    <property type="entry name" value="SEC-INDEPENDENT PROTEIN TRANSLOCASE PROTEIN TATC, CHLOROPLASTIC-RELATED"/>
    <property type="match status" value="1"/>
</dbReference>
<dbReference type="HAMAP" id="MF_00902">
    <property type="entry name" value="TatC"/>
    <property type="match status" value="1"/>
</dbReference>
<keyword evidence="12" id="KW-1185">Reference proteome</keyword>
<dbReference type="PROSITE" id="PS01218">
    <property type="entry name" value="TATC"/>
    <property type="match status" value="1"/>
</dbReference>
<feature type="compositionally biased region" description="Low complexity" evidence="10">
    <location>
        <begin position="136"/>
        <end position="231"/>
    </location>
</feature>
<dbReference type="AlphaFoldDB" id="A0A239B170"/>
<evidence type="ECO:0000256" key="6">
    <source>
        <dbReference type="ARBA" id="ARBA00022989"/>
    </source>
</evidence>
<comment type="function">
    <text evidence="9">Part of the twin-arginine translocation (Tat) system that transports large folded proteins containing a characteristic twin-arginine motif in their signal peptide across membranes.</text>
</comment>
<dbReference type="EMBL" id="FZOC01000004">
    <property type="protein sequence ID" value="SNS00994.1"/>
    <property type="molecule type" value="Genomic_DNA"/>
</dbReference>
<feature type="region of interest" description="Disordered" evidence="10">
    <location>
        <begin position="55"/>
        <end position="247"/>
    </location>
</feature>
<dbReference type="GO" id="GO:0009977">
    <property type="term" value="F:proton motive force dependent protein transmembrane transporter activity"/>
    <property type="evidence" value="ECO:0007669"/>
    <property type="project" value="TreeGrafter"/>
</dbReference>
<dbReference type="PANTHER" id="PTHR30371">
    <property type="entry name" value="SEC-INDEPENDENT PROTEIN TRANSLOCASE PROTEIN TATC"/>
    <property type="match status" value="1"/>
</dbReference>
<dbReference type="RefSeq" id="WP_089274527.1">
    <property type="nucleotide sequence ID" value="NZ_FZOC01000004.1"/>
</dbReference>
<evidence type="ECO:0000256" key="8">
    <source>
        <dbReference type="ARBA" id="ARBA00023136"/>
    </source>
</evidence>
<keyword evidence="4 9" id="KW-0812">Transmembrane</keyword>
<dbReference type="NCBIfam" id="TIGR00945">
    <property type="entry name" value="tatC"/>
    <property type="match status" value="1"/>
</dbReference>
<name>A0A239B170_9BACT</name>
<keyword evidence="9" id="KW-1003">Cell membrane</keyword>
<keyword evidence="7 9" id="KW-0811">Translocation</keyword>
<proteinExistence type="inferred from homology"/>
<protein>
    <recommendedName>
        <fullName evidence="9">Sec-independent protein translocase protein TatC</fullName>
    </recommendedName>
</protein>
<reference evidence="11 12" key="1">
    <citation type="submission" date="2017-06" db="EMBL/GenBank/DDBJ databases">
        <authorList>
            <person name="Kim H.J."/>
            <person name="Triplett B.A."/>
        </authorList>
    </citation>
    <scope>NUCLEOTIDE SEQUENCE [LARGE SCALE GENOMIC DNA]</scope>
    <source>
        <strain evidence="11 12">DSM 13116</strain>
    </source>
</reference>
<sequence>MPGTGEMLLIALVAILVVDPKKLPDLMKSVGKAIGEFKQMSGEFKRTIERETEMADFERRKAEAEEHLFGNKDSASTPAAEPETQPSTETASGGEAKPAAEPSSEPETQPADETVAGSAAEPQDAPDLSGLPGQPPVERAGAEEAPAEPAQGDAAPVEPAQAPAAEAVPGAEAAEPMPPAEAAEPMPPAEAAEPMPPAEAAEPMPPAEAAEPMPPAEAAEPAPPAAGAGDDVPPPPPPKGDDAVGEGEAGRMSLFGHLNDLRKRLTRSAIAVLVGFLGCYAFAQKILTVLMQPMLDAIKQSHFIYTLPTEAFFTEMKVAFVAGMFVSSPYIFYQIWQFIAPGLYSHERKWIMPIAFFSALCFTCGALFGYFVVFPFGFEFFASYSNDMLVFTPKLDEYLDFVLKLLFAFGIVFELPLFLFFLARLGLVTHEGLKKKRKYAILAAFVLAAALTPPDAISQTMMAVPLCVLYEVGVWLAFFFGKKRKPAQQEGETPPAAA</sequence>
<evidence type="ECO:0000313" key="12">
    <source>
        <dbReference type="Proteomes" id="UP000198324"/>
    </source>
</evidence>
<accession>A0A239B170</accession>
<feature type="transmembrane region" description="Helical" evidence="9">
    <location>
        <begin position="269"/>
        <end position="291"/>
    </location>
</feature>
<dbReference type="Pfam" id="PF02416">
    <property type="entry name" value="TatA_B_E"/>
    <property type="match status" value="1"/>
</dbReference>
<dbReference type="PRINTS" id="PR01840">
    <property type="entry name" value="TATCFAMILY"/>
</dbReference>
<feature type="transmembrane region" description="Helical" evidence="9">
    <location>
        <begin position="311"/>
        <end position="333"/>
    </location>
</feature>
<feature type="transmembrane region" description="Helical" evidence="9">
    <location>
        <begin position="354"/>
        <end position="381"/>
    </location>
</feature>
<evidence type="ECO:0000256" key="3">
    <source>
        <dbReference type="ARBA" id="ARBA00022448"/>
    </source>
</evidence>
<evidence type="ECO:0000256" key="10">
    <source>
        <dbReference type="SAM" id="MobiDB-lite"/>
    </source>
</evidence>
<dbReference type="InterPro" id="IPR002033">
    <property type="entry name" value="TatC"/>
</dbReference>
<evidence type="ECO:0000256" key="5">
    <source>
        <dbReference type="ARBA" id="ARBA00022927"/>
    </source>
</evidence>
<comment type="subcellular location">
    <subcellularLocation>
        <location evidence="9">Cell membrane</location>
        <topology evidence="9">Multi-pass membrane protein</topology>
    </subcellularLocation>
    <subcellularLocation>
        <location evidence="1">Membrane</location>
        <topology evidence="1">Multi-pass membrane protein</topology>
    </subcellularLocation>
    <subcellularLocation>
        <location evidence="2">Membrane</location>
        <topology evidence="2">Single-pass membrane protein</topology>
    </subcellularLocation>
</comment>
<comment type="subunit">
    <text evidence="9">Forms a complex with TatA.</text>
</comment>